<accession>A0AAW1S8N8</accession>
<evidence type="ECO:0000256" key="6">
    <source>
        <dbReference type="ARBA" id="ARBA00023015"/>
    </source>
</evidence>
<keyword evidence="9" id="KW-0539">Nucleus</keyword>
<dbReference type="EMBL" id="JALJOU010000009">
    <property type="protein sequence ID" value="KAK9841974.1"/>
    <property type="molecule type" value="Genomic_DNA"/>
</dbReference>
<evidence type="ECO:0000256" key="3">
    <source>
        <dbReference type="ARBA" id="ARBA00022771"/>
    </source>
</evidence>
<keyword evidence="12" id="KW-1185">Reference proteome</keyword>
<evidence type="ECO:0000256" key="2">
    <source>
        <dbReference type="ARBA" id="ARBA00022723"/>
    </source>
</evidence>
<dbReference type="Pfam" id="PF08209">
    <property type="entry name" value="Sgf11"/>
    <property type="match status" value="1"/>
</dbReference>
<keyword evidence="2" id="KW-0479">Metal-binding</keyword>
<comment type="similarity">
    <text evidence="10">Belongs to the SGF11 family.</text>
</comment>
<dbReference type="GO" id="GO:0070461">
    <property type="term" value="C:SAGA-type complex"/>
    <property type="evidence" value="ECO:0007669"/>
    <property type="project" value="UniProtKB-ARBA"/>
</dbReference>
<keyword evidence="6" id="KW-0805">Transcription regulation</keyword>
<dbReference type="AlphaFoldDB" id="A0AAW1S8N8"/>
<keyword evidence="8" id="KW-0804">Transcription</keyword>
<keyword evidence="4" id="KW-0862">Zinc</keyword>
<keyword evidence="3" id="KW-0863">Zinc-finger</keyword>
<protein>
    <recommendedName>
        <fullName evidence="10">SAGA-associated factor 11</fullName>
    </recommendedName>
</protein>
<name>A0AAW1S8N8_9CHLO</name>
<keyword evidence="7 10" id="KW-0010">Activator</keyword>
<comment type="subcellular location">
    <subcellularLocation>
        <location evidence="1 10">Nucleus</location>
    </subcellularLocation>
</comment>
<evidence type="ECO:0000313" key="12">
    <source>
        <dbReference type="Proteomes" id="UP001445335"/>
    </source>
</evidence>
<dbReference type="Proteomes" id="UP001445335">
    <property type="component" value="Unassembled WGS sequence"/>
</dbReference>
<keyword evidence="5" id="KW-0156">Chromatin regulator</keyword>
<dbReference type="GO" id="GO:0005634">
    <property type="term" value="C:nucleus"/>
    <property type="evidence" value="ECO:0007669"/>
    <property type="project" value="UniProtKB-SubCell"/>
</dbReference>
<dbReference type="PANTHER" id="PTHR47674:SF3">
    <property type="entry name" value="SAGA-ASSOCIATED FACTOR 11"/>
    <property type="match status" value="1"/>
</dbReference>
<evidence type="ECO:0000313" key="11">
    <source>
        <dbReference type="EMBL" id="KAK9841974.1"/>
    </source>
</evidence>
<evidence type="ECO:0000256" key="9">
    <source>
        <dbReference type="ARBA" id="ARBA00023242"/>
    </source>
</evidence>
<gene>
    <name evidence="11" type="ORF">WJX81_002182</name>
</gene>
<sequence length="144" mass="15835">MAAYVKKDPAYQEALLAKRIEFVQRLKADLADSNSVAAQTVAAYTELIDELVKDVAVEVHRGVNIGLDDLRNVEANRELPPTSAVPGRSAKVDVFGQVISQQVDDVRCKHCKRLINGSRFAQHLEKCLGKGRNAARAANRRLAL</sequence>
<evidence type="ECO:0000256" key="8">
    <source>
        <dbReference type="ARBA" id="ARBA00023163"/>
    </source>
</evidence>
<evidence type="ECO:0000256" key="10">
    <source>
        <dbReference type="RuleBase" id="RU261113"/>
    </source>
</evidence>
<evidence type="ECO:0000256" key="7">
    <source>
        <dbReference type="ARBA" id="ARBA00023159"/>
    </source>
</evidence>
<evidence type="ECO:0000256" key="5">
    <source>
        <dbReference type="ARBA" id="ARBA00022853"/>
    </source>
</evidence>
<dbReference type="InterPro" id="IPR013246">
    <property type="entry name" value="SAGA_su_Sgf11"/>
</dbReference>
<comment type="caution">
    <text evidence="11">The sequence shown here is derived from an EMBL/GenBank/DDBJ whole genome shotgun (WGS) entry which is preliminary data.</text>
</comment>
<dbReference type="GO" id="GO:0008270">
    <property type="term" value="F:zinc ion binding"/>
    <property type="evidence" value="ECO:0007669"/>
    <property type="project" value="UniProtKB-KW"/>
</dbReference>
<dbReference type="Gene3D" id="3.30.160.60">
    <property type="entry name" value="Classic Zinc Finger"/>
    <property type="match status" value="1"/>
</dbReference>
<evidence type="ECO:0000256" key="1">
    <source>
        <dbReference type="ARBA" id="ARBA00004123"/>
    </source>
</evidence>
<dbReference type="PANTHER" id="PTHR47674">
    <property type="entry name" value="SAGA-ASSOCIATED FACTOR 11"/>
    <property type="match status" value="1"/>
</dbReference>
<proteinExistence type="inferred from homology"/>
<evidence type="ECO:0000256" key="4">
    <source>
        <dbReference type="ARBA" id="ARBA00022833"/>
    </source>
</evidence>
<organism evidence="11 12">
    <name type="scientific">Elliptochloris bilobata</name>
    <dbReference type="NCBI Taxonomy" id="381761"/>
    <lineage>
        <taxon>Eukaryota</taxon>
        <taxon>Viridiplantae</taxon>
        <taxon>Chlorophyta</taxon>
        <taxon>core chlorophytes</taxon>
        <taxon>Trebouxiophyceae</taxon>
        <taxon>Trebouxiophyceae incertae sedis</taxon>
        <taxon>Elliptochloris clade</taxon>
        <taxon>Elliptochloris</taxon>
    </lineage>
</organism>
<dbReference type="GO" id="GO:0006325">
    <property type="term" value="P:chromatin organization"/>
    <property type="evidence" value="ECO:0007669"/>
    <property type="project" value="UniProtKB-KW"/>
</dbReference>
<reference evidence="11 12" key="1">
    <citation type="journal article" date="2024" name="Nat. Commun.">
        <title>Phylogenomics reveals the evolutionary origins of lichenization in chlorophyte algae.</title>
        <authorList>
            <person name="Puginier C."/>
            <person name="Libourel C."/>
            <person name="Otte J."/>
            <person name="Skaloud P."/>
            <person name="Haon M."/>
            <person name="Grisel S."/>
            <person name="Petersen M."/>
            <person name="Berrin J.G."/>
            <person name="Delaux P.M."/>
            <person name="Dal Grande F."/>
            <person name="Keller J."/>
        </authorList>
    </citation>
    <scope>NUCLEOTIDE SEQUENCE [LARGE SCALE GENOMIC DNA]</scope>
    <source>
        <strain evidence="11 12">SAG 245.80</strain>
    </source>
</reference>